<gene>
    <name evidence="5" type="ORF">A3D03_00485</name>
</gene>
<dbReference type="PROSITE" id="PS50987">
    <property type="entry name" value="HTH_ARSR_2"/>
    <property type="match status" value="1"/>
</dbReference>
<evidence type="ECO:0000259" key="4">
    <source>
        <dbReference type="PROSITE" id="PS50987"/>
    </source>
</evidence>
<keyword evidence="3" id="KW-0804">Transcription</keyword>
<dbReference type="Pfam" id="PF12840">
    <property type="entry name" value="HTH_20"/>
    <property type="match status" value="1"/>
</dbReference>
<evidence type="ECO:0000313" key="5">
    <source>
        <dbReference type="EMBL" id="OGG20173.1"/>
    </source>
</evidence>
<dbReference type="InterPro" id="IPR036388">
    <property type="entry name" value="WH-like_DNA-bd_sf"/>
</dbReference>
<evidence type="ECO:0000313" key="6">
    <source>
        <dbReference type="Proteomes" id="UP000177092"/>
    </source>
</evidence>
<accession>A0A1F6A6B6</accession>
<name>A0A1F6A6B6_9BACT</name>
<dbReference type="PANTHER" id="PTHR33154:SF25">
    <property type="entry name" value="LMO0101 PROTEIN"/>
    <property type="match status" value="1"/>
</dbReference>
<sequence>MSESIIKIFKSLSYPIRFEIIKFLLKKREWSCQELSKKFSLSQPALSHHLGKLIEAKIINLHKNGTENYYSINNQYLNKMGIDITKIIEKGKNI</sequence>
<dbReference type="STRING" id="1798384.A3D03_00485"/>
<dbReference type="GO" id="GO:0003677">
    <property type="term" value="F:DNA binding"/>
    <property type="evidence" value="ECO:0007669"/>
    <property type="project" value="UniProtKB-KW"/>
</dbReference>
<keyword evidence="1" id="KW-0805">Transcription regulation</keyword>
<evidence type="ECO:0000256" key="3">
    <source>
        <dbReference type="ARBA" id="ARBA00023163"/>
    </source>
</evidence>
<dbReference type="AlphaFoldDB" id="A0A1F6A6B6"/>
<dbReference type="InterPro" id="IPR001845">
    <property type="entry name" value="HTH_ArsR_DNA-bd_dom"/>
</dbReference>
<evidence type="ECO:0000256" key="1">
    <source>
        <dbReference type="ARBA" id="ARBA00023015"/>
    </source>
</evidence>
<reference evidence="5 6" key="1">
    <citation type="journal article" date="2016" name="Nat. Commun.">
        <title>Thousands of microbial genomes shed light on interconnected biogeochemical processes in an aquifer system.</title>
        <authorList>
            <person name="Anantharaman K."/>
            <person name="Brown C.T."/>
            <person name="Hug L.A."/>
            <person name="Sharon I."/>
            <person name="Castelle C.J."/>
            <person name="Probst A.J."/>
            <person name="Thomas B.C."/>
            <person name="Singh A."/>
            <person name="Wilkins M.J."/>
            <person name="Karaoz U."/>
            <person name="Brodie E.L."/>
            <person name="Williams K.H."/>
            <person name="Hubbard S.S."/>
            <person name="Banfield J.F."/>
        </authorList>
    </citation>
    <scope>NUCLEOTIDE SEQUENCE [LARGE SCALE GENOMIC DNA]</scope>
</reference>
<feature type="domain" description="HTH arsR-type" evidence="4">
    <location>
        <begin position="1"/>
        <end position="92"/>
    </location>
</feature>
<dbReference type="InterPro" id="IPR036390">
    <property type="entry name" value="WH_DNA-bd_sf"/>
</dbReference>
<organism evidence="5 6">
    <name type="scientific">Candidatus Gottesmanbacteria bacterium RIFCSPHIGHO2_02_FULL_40_13</name>
    <dbReference type="NCBI Taxonomy" id="1798384"/>
    <lineage>
        <taxon>Bacteria</taxon>
        <taxon>Candidatus Gottesmaniibacteriota</taxon>
    </lineage>
</organism>
<dbReference type="SMART" id="SM00418">
    <property type="entry name" value="HTH_ARSR"/>
    <property type="match status" value="1"/>
</dbReference>
<dbReference type="PRINTS" id="PR00778">
    <property type="entry name" value="HTHARSR"/>
</dbReference>
<comment type="caution">
    <text evidence="5">The sequence shown here is derived from an EMBL/GenBank/DDBJ whole genome shotgun (WGS) entry which is preliminary data.</text>
</comment>
<dbReference type="PANTHER" id="PTHR33154">
    <property type="entry name" value="TRANSCRIPTIONAL REGULATOR, ARSR FAMILY"/>
    <property type="match status" value="1"/>
</dbReference>
<dbReference type="SUPFAM" id="SSF46785">
    <property type="entry name" value="Winged helix' DNA-binding domain"/>
    <property type="match status" value="1"/>
</dbReference>
<dbReference type="InterPro" id="IPR011991">
    <property type="entry name" value="ArsR-like_HTH"/>
</dbReference>
<dbReference type="InterPro" id="IPR051081">
    <property type="entry name" value="HTH_MetalResp_TranReg"/>
</dbReference>
<proteinExistence type="predicted"/>
<dbReference type="CDD" id="cd00090">
    <property type="entry name" value="HTH_ARSR"/>
    <property type="match status" value="1"/>
</dbReference>
<dbReference type="NCBIfam" id="NF033788">
    <property type="entry name" value="HTH_metalloreg"/>
    <property type="match status" value="1"/>
</dbReference>
<dbReference type="EMBL" id="MFJN01000054">
    <property type="protein sequence ID" value="OGG20173.1"/>
    <property type="molecule type" value="Genomic_DNA"/>
</dbReference>
<protein>
    <recommendedName>
        <fullName evidence="4">HTH arsR-type domain-containing protein</fullName>
    </recommendedName>
</protein>
<keyword evidence="2" id="KW-0238">DNA-binding</keyword>
<dbReference type="GO" id="GO:0003700">
    <property type="term" value="F:DNA-binding transcription factor activity"/>
    <property type="evidence" value="ECO:0007669"/>
    <property type="project" value="InterPro"/>
</dbReference>
<evidence type="ECO:0000256" key="2">
    <source>
        <dbReference type="ARBA" id="ARBA00023125"/>
    </source>
</evidence>
<dbReference type="Proteomes" id="UP000177092">
    <property type="component" value="Unassembled WGS sequence"/>
</dbReference>
<dbReference type="Gene3D" id="1.10.10.10">
    <property type="entry name" value="Winged helix-like DNA-binding domain superfamily/Winged helix DNA-binding domain"/>
    <property type="match status" value="1"/>
</dbReference>